<accession>A0A0M0I646</accession>
<gene>
    <name evidence="2" type="ORF">AKJ31_03275</name>
</gene>
<dbReference type="InterPro" id="IPR025359">
    <property type="entry name" value="SduA_C"/>
</dbReference>
<dbReference type="AlphaFoldDB" id="A0A0M0I646"/>
<dbReference type="Pfam" id="PF14082">
    <property type="entry name" value="SduA_C"/>
    <property type="match status" value="1"/>
</dbReference>
<proteinExistence type="predicted"/>
<dbReference type="OrthoDB" id="7059005at2"/>
<organism evidence="2 3">
    <name type="scientific">Vibrio hepatarius</name>
    <dbReference type="NCBI Taxonomy" id="171383"/>
    <lineage>
        <taxon>Bacteria</taxon>
        <taxon>Pseudomonadati</taxon>
        <taxon>Pseudomonadota</taxon>
        <taxon>Gammaproteobacteria</taxon>
        <taxon>Vibrionales</taxon>
        <taxon>Vibrionaceae</taxon>
        <taxon>Vibrio</taxon>
        <taxon>Vibrio oreintalis group</taxon>
    </lineage>
</organism>
<dbReference type="PATRIC" id="fig|171383.3.peg.675"/>
<evidence type="ECO:0000313" key="2">
    <source>
        <dbReference type="EMBL" id="KOO09388.1"/>
    </source>
</evidence>
<evidence type="ECO:0000259" key="1">
    <source>
        <dbReference type="Pfam" id="PF14082"/>
    </source>
</evidence>
<sequence length="224" mass="25725">MIKIRPASVESIFEDWPEHWPKKEHYVSQHDVTEEQYFEFESLVNGKVSETEVEKYFARNPEVLALTAFLFSTGHHATWIYPKLELRPSAGDAKGGMIPDYVISGANSDGVQWFILELKGPRQNAFVHKGKRVYLSADSNKGICQLISYIDIASKSQAYLRDELGLKGFREPRGIILIGTEEESEAEMVREFKAAWNRMHPNVQVISYSRLLRKLKQKVFPNYG</sequence>
<dbReference type="RefSeq" id="WP_053407646.1">
    <property type="nucleotide sequence ID" value="NZ_DAIPHI010000067.1"/>
</dbReference>
<protein>
    <recommendedName>
        <fullName evidence="1">Shedu protein SduA C-terminal domain-containing protein</fullName>
    </recommendedName>
</protein>
<reference evidence="3" key="1">
    <citation type="submission" date="2015-08" db="EMBL/GenBank/DDBJ databases">
        <title>Vibrio galatheae sp. nov., a novel member of the Vibrionaceae family isolated from the Solomon Islands.</title>
        <authorList>
            <person name="Giubergia S."/>
            <person name="Machado H."/>
            <person name="Mateiu R.V."/>
            <person name="Gram L."/>
        </authorList>
    </citation>
    <scope>NUCLEOTIDE SEQUENCE [LARGE SCALE GENOMIC DNA]</scope>
    <source>
        <strain evidence="3">DSM 19134</strain>
    </source>
</reference>
<evidence type="ECO:0000313" key="3">
    <source>
        <dbReference type="Proteomes" id="UP000037530"/>
    </source>
</evidence>
<comment type="caution">
    <text evidence="2">The sequence shown here is derived from an EMBL/GenBank/DDBJ whole genome shotgun (WGS) entry which is preliminary data.</text>
</comment>
<dbReference type="STRING" id="171383.AKJ31_03275"/>
<keyword evidence="3" id="KW-1185">Reference proteome</keyword>
<dbReference type="Proteomes" id="UP000037530">
    <property type="component" value="Unassembled WGS sequence"/>
</dbReference>
<name>A0A0M0I646_9VIBR</name>
<dbReference type="EMBL" id="LHPI01000001">
    <property type="protein sequence ID" value="KOO09388.1"/>
    <property type="molecule type" value="Genomic_DNA"/>
</dbReference>
<feature type="domain" description="Shedu protein SduA C-terminal" evidence="1">
    <location>
        <begin position="49"/>
        <end position="212"/>
    </location>
</feature>